<keyword evidence="3 8" id="KW-0812">Transmembrane</keyword>
<evidence type="ECO:0000313" key="9">
    <source>
        <dbReference type="EMBL" id="GFH61219.1"/>
    </source>
</evidence>
<feature type="transmembrane region" description="Helical" evidence="8">
    <location>
        <begin position="30"/>
        <end position="53"/>
    </location>
</feature>
<dbReference type="GO" id="GO:0016485">
    <property type="term" value="P:protein processing"/>
    <property type="evidence" value="ECO:0007669"/>
    <property type="project" value="InterPro"/>
</dbReference>
<evidence type="ECO:0008006" key="11">
    <source>
        <dbReference type="Google" id="ProtNLM"/>
    </source>
</evidence>
<feature type="region of interest" description="Disordered" evidence="7">
    <location>
        <begin position="208"/>
        <end position="227"/>
    </location>
</feature>
<name>A0AAD3HFG7_9STRA</name>
<dbReference type="PANTHER" id="PTHR12889">
    <property type="entry name" value="GAMMA-SECRETASE SUBUNIT APH-1"/>
    <property type="match status" value="1"/>
</dbReference>
<organism evidence="9 10">
    <name type="scientific">Chaetoceros tenuissimus</name>
    <dbReference type="NCBI Taxonomy" id="426638"/>
    <lineage>
        <taxon>Eukaryota</taxon>
        <taxon>Sar</taxon>
        <taxon>Stramenopiles</taxon>
        <taxon>Ochrophyta</taxon>
        <taxon>Bacillariophyta</taxon>
        <taxon>Coscinodiscophyceae</taxon>
        <taxon>Chaetocerotophycidae</taxon>
        <taxon>Chaetocerotales</taxon>
        <taxon>Chaetocerotaceae</taxon>
        <taxon>Chaetoceros</taxon>
    </lineage>
</organism>
<dbReference type="AlphaFoldDB" id="A0AAD3HFG7"/>
<accession>A0AAD3HFG7</accession>
<reference evidence="9 10" key="1">
    <citation type="journal article" date="2021" name="Sci. Rep.">
        <title>The genome of the diatom Chaetoceros tenuissimus carries an ancient integrated fragment of an extant virus.</title>
        <authorList>
            <person name="Hongo Y."/>
            <person name="Kimura K."/>
            <person name="Takaki Y."/>
            <person name="Yoshida Y."/>
            <person name="Baba S."/>
            <person name="Kobayashi G."/>
            <person name="Nagasaki K."/>
            <person name="Hano T."/>
            <person name="Tomaru Y."/>
        </authorList>
    </citation>
    <scope>NUCLEOTIDE SEQUENCE [LARGE SCALE GENOMIC DNA]</scope>
    <source>
        <strain evidence="9 10">NIES-3715</strain>
    </source>
</reference>
<feature type="transmembrane region" description="Helical" evidence="8">
    <location>
        <begin position="245"/>
        <end position="262"/>
    </location>
</feature>
<protein>
    <recommendedName>
        <fullName evidence="11">Transmembrane protein</fullName>
    </recommendedName>
</protein>
<dbReference type="GO" id="GO:0016020">
    <property type="term" value="C:membrane"/>
    <property type="evidence" value="ECO:0007669"/>
    <property type="project" value="UniProtKB-SubCell"/>
</dbReference>
<comment type="similarity">
    <text evidence="2">Belongs to the APH-1 family.</text>
</comment>
<evidence type="ECO:0000313" key="10">
    <source>
        <dbReference type="Proteomes" id="UP001054902"/>
    </source>
</evidence>
<keyword evidence="10" id="KW-1185">Reference proteome</keyword>
<dbReference type="Pfam" id="PF06105">
    <property type="entry name" value="Aph-1"/>
    <property type="match status" value="1"/>
</dbReference>
<evidence type="ECO:0000256" key="5">
    <source>
        <dbReference type="ARBA" id="ARBA00022989"/>
    </source>
</evidence>
<dbReference type="GO" id="GO:0007219">
    <property type="term" value="P:Notch signaling pathway"/>
    <property type="evidence" value="ECO:0007669"/>
    <property type="project" value="UniProtKB-KW"/>
</dbReference>
<gene>
    <name evidence="9" type="ORF">CTEN210_17695</name>
</gene>
<sequence length="316" mass="34658">MTSFALSLGSALVAFSPTLSLLLLFAYKKAQLVIIVTTASFFHLLACLLAALLHLPFKSLGLGVQNIFIIVPTSVIAQSIARCAFVHGYHKVESVIEKSIQKHEEQNNSSESDQGGVSETEQLKLELNDTASGIAAGVGYAFFHTVMLYGTLLASENSRMGTLYQDSCTFMPSIFNSALMAFMFGILDIVWMLLTFYGMRRYNEFKEGNGAGRRGSSPSRNEPVSARGSTDFDWSFQINHLGGKMALAIMVVTHFAAAFATLPNQTFALNGCVVALPSLAFVTIVTCAIFWFYCKKNYLPQGQQQRIRLATSRHVD</sequence>
<evidence type="ECO:0000256" key="1">
    <source>
        <dbReference type="ARBA" id="ARBA00004141"/>
    </source>
</evidence>
<keyword evidence="6 8" id="KW-0472">Membrane</keyword>
<dbReference type="Proteomes" id="UP001054902">
    <property type="component" value="Unassembled WGS sequence"/>
</dbReference>
<feature type="transmembrane region" description="Helical" evidence="8">
    <location>
        <begin position="134"/>
        <end position="154"/>
    </location>
</feature>
<feature type="transmembrane region" description="Helical" evidence="8">
    <location>
        <begin position="268"/>
        <end position="294"/>
    </location>
</feature>
<comment type="subcellular location">
    <subcellularLocation>
        <location evidence="1">Membrane</location>
        <topology evidence="1">Multi-pass membrane protein</topology>
    </subcellularLocation>
</comment>
<comment type="caution">
    <text evidence="9">The sequence shown here is derived from an EMBL/GenBank/DDBJ whole genome shotgun (WGS) entry which is preliminary data.</text>
</comment>
<evidence type="ECO:0000256" key="3">
    <source>
        <dbReference type="ARBA" id="ARBA00022692"/>
    </source>
</evidence>
<evidence type="ECO:0000256" key="6">
    <source>
        <dbReference type="ARBA" id="ARBA00023136"/>
    </source>
</evidence>
<keyword evidence="5 8" id="KW-1133">Transmembrane helix</keyword>
<keyword evidence="4" id="KW-0914">Notch signaling pathway</keyword>
<evidence type="ECO:0000256" key="4">
    <source>
        <dbReference type="ARBA" id="ARBA00022976"/>
    </source>
</evidence>
<dbReference type="EMBL" id="BLLK01000072">
    <property type="protein sequence ID" value="GFH61219.1"/>
    <property type="molecule type" value="Genomic_DNA"/>
</dbReference>
<feature type="transmembrane region" description="Helical" evidence="8">
    <location>
        <begin position="174"/>
        <end position="197"/>
    </location>
</feature>
<evidence type="ECO:0000256" key="2">
    <source>
        <dbReference type="ARBA" id="ARBA00005577"/>
    </source>
</evidence>
<dbReference type="InterPro" id="IPR009294">
    <property type="entry name" value="Aph-1"/>
</dbReference>
<proteinExistence type="inferred from homology"/>
<evidence type="ECO:0000256" key="7">
    <source>
        <dbReference type="SAM" id="MobiDB-lite"/>
    </source>
</evidence>
<evidence type="ECO:0000256" key="8">
    <source>
        <dbReference type="SAM" id="Phobius"/>
    </source>
</evidence>